<comment type="subcellular location">
    <subcellularLocation>
        <location evidence="1 7">Cell membrane</location>
        <topology evidence="1 7">Multi-pass membrane protein</topology>
    </subcellularLocation>
</comment>
<keyword evidence="4 7" id="KW-0812">Transmembrane</keyword>
<feature type="transmembrane region" description="Helical" evidence="7">
    <location>
        <begin position="75"/>
        <end position="99"/>
    </location>
</feature>
<comment type="caution">
    <text evidence="9">The sequence shown here is derived from an EMBL/GenBank/DDBJ whole genome shotgun (WGS) entry which is preliminary data.</text>
</comment>
<dbReference type="EMBL" id="BMCM01000007">
    <property type="protein sequence ID" value="GGD89022.1"/>
    <property type="molecule type" value="Genomic_DNA"/>
</dbReference>
<dbReference type="InterPro" id="IPR000515">
    <property type="entry name" value="MetI-like"/>
</dbReference>
<feature type="transmembrane region" description="Helical" evidence="7">
    <location>
        <begin position="106"/>
        <end position="127"/>
    </location>
</feature>
<keyword evidence="5 7" id="KW-1133">Transmembrane helix</keyword>
<evidence type="ECO:0000313" key="9">
    <source>
        <dbReference type="EMBL" id="GGD89022.1"/>
    </source>
</evidence>
<evidence type="ECO:0000256" key="4">
    <source>
        <dbReference type="ARBA" id="ARBA00022692"/>
    </source>
</evidence>
<keyword evidence="6 7" id="KW-0472">Membrane</keyword>
<sequence length="276" mass="30326">MKTTFHAGTALRSALIIIIAVLWFVPTYLIIVNAFNSNEGYTGEVAWFPQDFALFENIAIAWRAANLGPSLMNSLLYAVVAGALAVLVAALAGFAVSAIQGGWRTFWFWLIYSGALFPAQAFLRPLFTGYAETGLYDTRWGLFLIYIATCVPFSFFIMRNHMLSIPPEINEAAQLDGAGWWTVFTRFFLPLSKSALAAAFIFQFVWVWNELLFGITLSYSEEIRPVMAALAGLQSNYGTVGPPVVLAGALFVSLPTVIVFLLFQRVFASSLGGAKI</sequence>
<proteinExistence type="inferred from homology"/>
<comment type="similarity">
    <text evidence="7">Belongs to the binding-protein-dependent transport system permease family.</text>
</comment>
<keyword evidence="3" id="KW-1003">Cell membrane</keyword>
<dbReference type="PROSITE" id="PS50928">
    <property type="entry name" value="ABC_TM1"/>
    <property type="match status" value="1"/>
</dbReference>
<dbReference type="PANTHER" id="PTHR43744">
    <property type="entry name" value="ABC TRANSPORTER PERMEASE PROTEIN MG189-RELATED-RELATED"/>
    <property type="match status" value="1"/>
</dbReference>
<dbReference type="PANTHER" id="PTHR43744:SF12">
    <property type="entry name" value="ABC TRANSPORTER PERMEASE PROTEIN MG189-RELATED"/>
    <property type="match status" value="1"/>
</dbReference>
<dbReference type="Gene3D" id="1.10.3720.10">
    <property type="entry name" value="MetI-like"/>
    <property type="match status" value="1"/>
</dbReference>
<accession>A0ABQ1S0A3</accession>
<evidence type="ECO:0000256" key="7">
    <source>
        <dbReference type="RuleBase" id="RU363032"/>
    </source>
</evidence>
<evidence type="ECO:0000256" key="5">
    <source>
        <dbReference type="ARBA" id="ARBA00022989"/>
    </source>
</evidence>
<feature type="transmembrane region" description="Helical" evidence="7">
    <location>
        <begin position="12"/>
        <end position="31"/>
    </location>
</feature>
<reference evidence="10" key="1">
    <citation type="journal article" date="2019" name="Int. J. Syst. Evol. Microbiol.">
        <title>The Global Catalogue of Microorganisms (GCM) 10K type strain sequencing project: providing services to taxonomists for standard genome sequencing and annotation.</title>
        <authorList>
            <consortium name="The Broad Institute Genomics Platform"/>
            <consortium name="The Broad Institute Genome Sequencing Center for Infectious Disease"/>
            <person name="Wu L."/>
            <person name="Ma J."/>
        </authorList>
    </citation>
    <scope>NUCLEOTIDE SEQUENCE [LARGE SCALE GENOMIC DNA]</scope>
    <source>
        <strain evidence="10">CCM 7640</strain>
    </source>
</reference>
<organism evidence="9 10">
    <name type="scientific">Microbacterium murale</name>
    <dbReference type="NCBI Taxonomy" id="1081040"/>
    <lineage>
        <taxon>Bacteria</taxon>
        <taxon>Bacillati</taxon>
        <taxon>Actinomycetota</taxon>
        <taxon>Actinomycetes</taxon>
        <taxon>Micrococcales</taxon>
        <taxon>Microbacteriaceae</taxon>
        <taxon>Microbacterium</taxon>
    </lineage>
</organism>
<dbReference type="Pfam" id="PF00528">
    <property type="entry name" value="BPD_transp_1"/>
    <property type="match status" value="1"/>
</dbReference>
<evidence type="ECO:0000256" key="3">
    <source>
        <dbReference type="ARBA" id="ARBA00022475"/>
    </source>
</evidence>
<keyword evidence="10" id="KW-1185">Reference proteome</keyword>
<evidence type="ECO:0000259" key="8">
    <source>
        <dbReference type="PROSITE" id="PS50928"/>
    </source>
</evidence>
<feature type="transmembrane region" description="Helical" evidence="7">
    <location>
        <begin position="139"/>
        <end position="158"/>
    </location>
</feature>
<evidence type="ECO:0000313" key="10">
    <source>
        <dbReference type="Proteomes" id="UP000629365"/>
    </source>
</evidence>
<feature type="domain" description="ABC transmembrane type-1" evidence="8">
    <location>
        <begin position="71"/>
        <end position="263"/>
    </location>
</feature>
<keyword evidence="2 7" id="KW-0813">Transport</keyword>
<evidence type="ECO:0000256" key="2">
    <source>
        <dbReference type="ARBA" id="ARBA00022448"/>
    </source>
</evidence>
<feature type="transmembrane region" description="Helical" evidence="7">
    <location>
        <begin position="240"/>
        <end position="263"/>
    </location>
</feature>
<feature type="transmembrane region" description="Helical" evidence="7">
    <location>
        <begin position="195"/>
        <end position="220"/>
    </location>
</feature>
<dbReference type="SUPFAM" id="SSF161098">
    <property type="entry name" value="MetI-like"/>
    <property type="match status" value="1"/>
</dbReference>
<dbReference type="InterPro" id="IPR035906">
    <property type="entry name" value="MetI-like_sf"/>
</dbReference>
<evidence type="ECO:0000256" key="6">
    <source>
        <dbReference type="ARBA" id="ARBA00023136"/>
    </source>
</evidence>
<gene>
    <name evidence="9" type="ORF">GCM10007269_34580</name>
</gene>
<dbReference type="CDD" id="cd06261">
    <property type="entry name" value="TM_PBP2"/>
    <property type="match status" value="1"/>
</dbReference>
<evidence type="ECO:0000256" key="1">
    <source>
        <dbReference type="ARBA" id="ARBA00004651"/>
    </source>
</evidence>
<name>A0ABQ1S0A3_9MICO</name>
<protein>
    <submittedName>
        <fullName evidence="9">Permease</fullName>
    </submittedName>
</protein>
<dbReference type="Proteomes" id="UP000629365">
    <property type="component" value="Unassembled WGS sequence"/>
</dbReference>